<evidence type="ECO:0000256" key="1">
    <source>
        <dbReference type="SAM" id="MobiDB-lite"/>
    </source>
</evidence>
<proteinExistence type="predicted"/>
<protein>
    <submittedName>
        <fullName evidence="2">(northern house mosquito) hypothetical protein</fullName>
    </submittedName>
</protein>
<feature type="region of interest" description="Disordered" evidence="1">
    <location>
        <begin position="203"/>
        <end position="232"/>
    </location>
</feature>
<reference evidence="2" key="1">
    <citation type="submission" date="2021-05" db="EMBL/GenBank/DDBJ databases">
        <authorList>
            <person name="Alioto T."/>
            <person name="Alioto T."/>
            <person name="Gomez Garrido J."/>
        </authorList>
    </citation>
    <scope>NUCLEOTIDE SEQUENCE</scope>
</reference>
<name>A0A8D8FI45_CULPI</name>
<sequence length="232" mass="27785">MLWIMSLFNLMTRKLLIPIKRILWKKPTRLLKQDLIKHRSLKTTLQKLTIDKSIRFPIRSPQILLNNLPNRRTMNLSSQMISTVQLKIMRTMQPSRLLNHNPVKYRRLQILLQKLNIKKSIQFLIRQPQIMLNNLRTKNLPNPMTSTVLLKILKKLHLIKYRRLKTLLHLQIFKSKLFYPQKLKRRKITISIKLPFRLPPVPLNDQRNSNRQAKNLRPTKPARRSWTLPNLA</sequence>
<dbReference type="AlphaFoldDB" id="A0A8D8FI45"/>
<evidence type="ECO:0000313" key="2">
    <source>
        <dbReference type="EMBL" id="CAG6470924.1"/>
    </source>
</evidence>
<organism evidence="2">
    <name type="scientific">Culex pipiens</name>
    <name type="common">House mosquito</name>
    <dbReference type="NCBI Taxonomy" id="7175"/>
    <lineage>
        <taxon>Eukaryota</taxon>
        <taxon>Metazoa</taxon>
        <taxon>Ecdysozoa</taxon>
        <taxon>Arthropoda</taxon>
        <taxon>Hexapoda</taxon>
        <taxon>Insecta</taxon>
        <taxon>Pterygota</taxon>
        <taxon>Neoptera</taxon>
        <taxon>Endopterygota</taxon>
        <taxon>Diptera</taxon>
        <taxon>Nematocera</taxon>
        <taxon>Culicoidea</taxon>
        <taxon>Culicidae</taxon>
        <taxon>Culicinae</taxon>
        <taxon>Culicini</taxon>
        <taxon>Culex</taxon>
        <taxon>Culex</taxon>
    </lineage>
</organism>
<dbReference type="EMBL" id="HBUE01066592">
    <property type="protein sequence ID" value="CAG6470924.1"/>
    <property type="molecule type" value="Transcribed_RNA"/>
</dbReference>
<accession>A0A8D8FI45</accession>